<sequence length="444" mass="49784">MMDMYGPLFRRVLFPAYESVLRRRGTLAHLDEYQRSQWLSADELAALQWRKLERLVAHCWEQVPYYRTRWAGAGISGSQDIRGPDDYARLPVLTKDDVRAHFQALHARDHAGRMLYKTTGGSTGEPLTIGYTRESYERRVAVMHRGYGWAGAPLGTRALYFWGEPLEGVPVKERLMQWAFNRRVVNVFAMRDDDMARYADAIDVFQPRVVVAYVAAAVRVARWLLEAGRQVHRPDSVICAAEPLAQHERELIERAFGCPVYNTYGCREVMLVAAQCGAGDGLHVNADHLCVELGEPVAGGGGKRPVLLTDLHNYGMPLMRYENGDLATASTTRCTCGRGLPMLASIDGRTMDALRDSAGHFVGEYLEHLVFNTPGIRRFQAVQERLDVIEVSYVAAGGFDEASLQDITFAMREAFGDTVRLDFRRTGDIPLTPTGKLRVAVSRL</sequence>
<evidence type="ECO:0000313" key="2">
    <source>
        <dbReference type="Proteomes" id="UP000324973"/>
    </source>
</evidence>
<dbReference type="AlphaFoldDB" id="A0A5D4XQT9"/>
<dbReference type="GO" id="GO:0016874">
    <property type="term" value="F:ligase activity"/>
    <property type="evidence" value="ECO:0007669"/>
    <property type="project" value="UniProtKB-KW"/>
</dbReference>
<dbReference type="SUPFAM" id="SSF56801">
    <property type="entry name" value="Acetyl-CoA synthetase-like"/>
    <property type="match status" value="1"/>
</dbReference>
<comment type="caution">
    <text evidence="1">The sequence shown here is derived from an EMBL/GenBank/DDBJ whole genome shotgun (WGS) entry which is preliminary data.</text>
</comment>
<protein>
    <submittedName>
        <fullName evidence="1">Phenylacetate--CoA ligase family protein</fullName>
    </submittedName>
</protein>
<dbReference type="InterPro" id="IPR053158">
    <property type="entry name" value="CapK_Type1_Caps_Biosynth"/>
</dbReference>
<reference evidence="1 2" key="1">
    <citation type="submission" date="2019-08" db="EMBL/GenBank/DDBJ databases">
        <title>Luteimonas viscosus sp. nov., isolated from soil of a sunflower field.</title>
        <authorList>
            <person name="Jianli Z."/>
            <person name="Ying Z."/>
        </authorList>
    </citation>
    <scope>NUCLEOTIDE SEQUENCE [LARGE SCALE GENOMIC DNA]</scope>
    <source>
        <strain evidence="1 2">XBU10</strain>
    </source>
</reference>
<dbReference type="Gene3D" id="3.40.50.12780">
    <property type="entry name" value="N-terminal domain of ligase-like"/>
    <property type="match status" value="1"/>
</dbReference>
<dbReference type="EMBL" id="VTFT01000001">
    <property type="protein sequence ID" value="TYT25100.1"/>
    <property type="molecule type" value="Genomic_DNA"/>
</dbReference>
<gene>
    <name evidence="1" type="ORF">FZO89_01755</name>
</gene>
<organism evidence="1 2">
    <name type="scientific">Luteimonas viscosa</name>
    <dbReference type="NCBI Taxonomy" id="1132694"/>
    <lineage>
        <taxon>Bacteria</taxon>
        <taxon>Pseudomonadati</taxon>
        <taxon>Pseudomonadota</taxon>
        <taxon>Gammaproteobacteria</taxon>
        <taxon>Lysobacterales</taxon>
        <taxon>Lysobacteraceae</taxon>
        <taxon>Luteimonas</taxon>
    </lineage>
</organism>
<accession>A0A5D4XQT9</accession>
<dbReference type="InterPro" id="IPR042099">
    <property type="entry name" value="ANL_N_sf"/>
</dbReference>
<keyword evidence="1" id="KW-0436">Ligase</keyword>
<proteinExistence type="predicted"/>
<dbReference type="Proteomes" id="UP000324973">
    <property type="component" value="Unassembled WGS sequence"/>
</dbReference>
<keyword evidence="2" id="KW-1185">Reference proteome</keyword>
<evidence type="ECO:0000313" key="1">
    <source>
        <dbReference type="EMBL" id="TYT25100.1"/>
    </source>
</evidence>
<dbReference type="PANTHER" id="PTHR36932">
    <property type="entry name" value="CAPSULAR POLYSACCHARIDE BIOSYNTHESIS PROTEIN"/>
    <property type="match status" value="1"/>
</dbReference>
<dbReference type="PANTHER" id="PTHR36932:SF1">
    <property type="entry name" value="CAPSULAR POLYSACCHARIDE BIOSYNTHESIS PROTEIN"/>
    <property type="match status" value="1"/>
</dbReference>
<dbReference type="OrthoDB" id="580775at2"/>
<name>A0A5D4XQT9_9GAMM</name>